<dbReference type="PANTHER" id="PTHR30532">
    <property type="entry name" value="IRON III DICITRATE-BINDING PERIPLASMIC PROTEIN"/>
    <property type="match status" value="1"/>
</dbReference>
<name>A0A3B0CKV0_9BACL</name>
<evidence type="ECO:0000256" key="2">
    <source>
        <dbReference type="ARBA" id="ARBA00008814"/>
    </source>
</evidence>
<evidence type="ECO:0000259" key="5">
    <source>
        <dbReference type="PROSITE" id="PS50983"/>
    </source>
</evidence>
<dbReference type="Gene3D" id="3.40.50.1980">
    <property type="entry name" value="Nitrogenase molybdenum iron protein domain"/>
    <property type="match status" value="2"/>
</dbReference>
<evidence type="ECO:0000256" key="1">
    <source>
        <dbReference type="ARBA" id="ARBA00004196"/>
    </source>
</evidence>
<dbReference type="PANTHER" id="PTHR30532:SF26">
    <property type="entry name" value="IRON(3+)-HYDROXAMATE-BINDING PROTEIN FHUD"/>
    <property type="match status" value="1"/>
</dbReference>
<keyword evidence="4" id="KW-0732">Signal</keyword>
<protein>
    <recommendedName>
        <fullName evidence="5">Fe/B12 periplasmic-binding domain-containing protein</fullName>
    </recommendedName>
</protein>
<dbReference type="AlphaFoldDB" id="A0A3B0CKV0"/>
<dbReference type="Proteomes" id="UP000282311">
    <property type="component" value="Unassembled WGS sequence"/>
</dbReference>
<dbReference type="EMBL" id="RBAH01000003">
    <property type="protein sequence ID" value="RKN86023.1"/>
    <property type="molecule type" value="Genomic_DNA"/>
</dbReference>
<dbReference type="SUPFAM" id="SSF53807">
    <property type="entry name" value="Helical backbone' metal receptor"/>
    <property type="match status" value="1"/>
</dbReference>
<gene>
    <name evidence="6" type="ORF">D7M11_05300</name>
</gene>
<evidence type="ECO:0000256" key="4">
    <source>
        <dbReference type="ARBA" id="ARBA00022729"/>
    </source>
</evidence>
<dbReference type="InterPro" id="IPR002491">
    <property type="entry name" value="ABC_transptr_periplasmic_BD"/>
</dbReference>
<feature type="domain" description="Fe/B12 periplasmic-binding" evidence="5">
    <location>
        <begin position="31"/>
        <end position="289"/>
    </location>
</feature>
<proteinExistence type="inferred from homology"/>
<keyword evidence="3" id="KW-0813">Transport</keyword>
<dbReference type="OrthoDB" id="2660924at2"/>
<dbReference type="Pfam" id="PF01497">
    <property type="entry name" value="Peripla_BP_2"/>
    <property type="match status" value="1"/>
</dbReference>
<dbReference type="GO" id="GO:1901678">
    <property type="term" value="P:iron coordination entity transport"/>
    <property type="evidence" value="ECO:0007669"/>
    <property type="project" value="UniProtKB-ARBA"/>
</dbReference>
<dbReference type="InterPro" id="IPR051313">
    <property type="entry name" value="Bact_iron-sidero_bind"/>
</dbReference>
<evidence type="ECO:0000313" key="7">
    <source>
        <dbReference type="Proteomes" id="UP000282311"/>
    </source>
</evidence>
<evidence type="ECO:0000256" key="3">
    <source>
        <dbReference type="ARBA" id="ARBA00022448"/>
    </source>
</evidence>
<keyword evidence="7" id="KW-1185">Reference proteome</keyword>
<dbReference type="PROSITE" id="PS50983">
    <property type="entry name" value="FE_B12_PBP"/>
    <property type="match status" value="1"/>
</dbReference>
<accession>A0A3B0CKV0</accession>
<comment type="subcellular location">
    <subcellularLocation>
        <location evidence="1">Cell envelope</location>
    </subcellularLocation>
</comment>
<dbReference type="GO" id="GO:0030288">
    <property type="term" value="C:outer membrane-bounded periplasmic space"/>
    <property type="evidence" value="ECO:0007669"/>
    <property type="project" value="TreeGrafter"/>
</dbReference>
<organism evidence="6 7">
    <name type="scientific">Paenibacillus ginsengarvi</name>
    <dbReference type="NCBI Taxonomy" id="400777"/>
    <lineage>
        <taxon>Bacteria</taxon>
        <taxon>Bacillati</taxon>
        <taxon>Bacillota</taxon>
        <taxon>Bacilli</taxon>
        <taxon>Bacillales</taxon>
        <taxon>Paenibacillaceae</taxon>
        <taxon>Paenibacillus</taxon>
    </lineage>
</organism>
<sequence>MTPREYARSVHQRREVQDWTGHRVQIPLQPKRILYYGETVGDFLALGVRPVGANVRLLQNSWMREAVREIEDIGIPLDPRKAASLEPDLIIFSSSDERQYEQLAKIAPTLTYDTFAPLEQRLQNLGEWLGKQSEANLWMAEYSSRLTIMWQQMKEQIRPGETATVFLYHRGRRLFVMGTSGLAGLLYYPSGFGAREAVRQMPDAGEPYREIGEADLPLYAGDRLFVLMPDMRPSNQATRELMRSKVWKQLSAVQKGKVHVLEEAKWNLVDACTRERQIRLLPGLLGEAASR</sequence>
<reference evidence="6 7" key="1">
    <citation type="journal article" date="2007" name="Int. J. Syst. Evol. Microbiol.">
        <title>Paenibacillus ginsengarvi sp. nov., isolated from soil from ginseng cultivation.</title>
        <authorList>
            <person name="Yoon M.H."/>
            <person name="Ten L.N."/>
            <person name="Im W.T."/>
        </authorList>
    </citation>
    <scope>NUCLEOTIDE SEQUENCE [LARGE SCALE GENOMIC DNA]</scope>
    <source>
        <strain evidence="6 7">KCTC 13059</strain>
    </source>
</reference>
<evidence type="ECO:0000313" key="6">
    <source>
        <dbReference type="EMBL" id="RKN86023.1"/>
    </source>
</evidence>
<comment type="caution">
    <text evidence="6">The sequence shown here is derived from an EMBL/GenBank/DDBJ whole genome shotgun (WGS) entry which is preliminary data.</text>
</comment>
<comment type="similarity">
    <text evidence="2">Belongs to the bacterial solute-binding protein 8 family.</text>
</comment>